<dbReference type="InterPro" id="IPR001509">
    <property type="entry name" value="Epimerase_deHydtase"/>
</dbReference>
<organism evidence="2 3">
    <name type="scientific">Enteractinococcus fodinae</name>
    <dbReference type="NCBI Taxonomy" id="684663"/>
    <lineage>
        <taxon>Bacteria</taxon>
        <taxon>Bacillati</taxon>
        <taxon>Actinomycetota</taxon>
        <taxon>Actinomycetes</taxon>
        <taxon>Micrococcales</taxon>
        <taxon>Micrococcaceae</taxon>
    </lineage>
</organism>
<dbReference type="PANTHER" id="PTHR43245:SF13">
    <property type="entry name" value="UDP-D-APIOSE_UDP-D-XYLOSE SYNTHASE 2"/>
    <property type="match status" value="1"/>
</dbReference>
<comment type="caution">
    <text evidence="2">The sequence shown here is derived from an EMBL/GenBank/DDBJ whole genome shotgun (WGS) entry which is preliminary data.</text>
</comment>
<dbReference type="Pfam" id="PF01370">
    <property type="entry name" value="Epimerase"/>
    <property type="match status" value="1"/>
</dbReference>
<dbReference type="RefSeq" id="WP_310170540.1">
    <property type="nucleotide sequence ID" value="NZ_BAABHE010000002.1"/>
</dbReference>
<dbReference type="EMBL" id="JAVDYJ010000001">
    <property type="protein sequence ID" value="MDR7346074.1"/>
    <property type="molecule type" value="Genomic_DNA"/>
</dbReference>
<proteinExistence type="predicted"/>
<evidence type="ECO:0000259" key="1">
    <source>
        <dbReference type="Pfam" id="PF01370"/>
    </source>
</evidence>
<protein>
    <submittedName>
        <fullName evidence="2">Nucleoside-diphosphate-sugar epimerase</fullName>
    </submittedName>
</protein>
<name>A0ABU2B130_9MICC</name>
<evidence type="ECO:0000313" key="3">
    <source>
        <dbReference type="Proteomes" id="UP001183794"/>
    </source>
</evidence>
<gene>
    <name evidence="2" type="ORF">J2S62_000331</name>
</gene>
<sequence>MTNLPPSTGPLRVVLGAGPAGRATATYLQRQGARVILASRSGIGPAIEGVERAQVDATDASALTDLIEDAKAVYNCMNPASYTDWASQWPPIHQALMQAAQATDAVLVTMSNLYMYGPLERHEAITPNTPENPQDLKGTLRGQMDRETLQAHADGRLRAVVVRASDFIGPDVGANGHATRNMPALRKGRRAWVLGSADQPHSWTAINDAAKTLATVAQRPDTHGRVWFVPTSPPVTQRELAAASAEALQAPPAKVSTMPHGLMRVISRVNPMMRELMAVSYQFTGPWIIDSSTTTQTLGIEPTSWERLVYQSAHGNA</sequence>
<dbReference type="InterPro" id="IPR036291">
    <property type="entry name" value="NAD(P)-bd_dom_sf"/>
</dbReference>
<feature type="domain" description="NAD-dependent epimerase/dehydratase" evidence="1">
    <location>
        <begin position="14"/>
        <end position="225"/>
    </location>
</feature>
<reference evidence="2 3" key="1">
    <citation type="submission" date="2023-07" db="EMBL/GenBank/DDBJ databases">
        <title>Sequencing the genomes of 1000 actinobacteria strains.</title>
        <authorList>
            <person name="Klenk H.-P."/>
        </authorList>
    </citation>
    <scope>NUCLEOTIDE SEQUENCE [LARGE SCALE GENOMIC DNA]</scope>
    <source>
        <strain evidence="2 3">DSM 22966</strain>
    </source>
</reference>
<keyword evidence="3" id="KW-1185">Reference proteome</keyword>
<dbReference type="Gene3D" id="3.40.50.720">
    <property type="entry name" value="NAD(P)-binding Rossmann-like Domain"/>
    <property type="match status" value="1"/>
</dbReference>
<dbReference type="SUPFAM" id="SSF51735">
    <property type="entry name" value="NAD(P)-binding Rossmann-fold domains"/>
    <property type="match status" value="1"/>
</dbReference>
<dbReference type="Proteomes" id="UP001183794">
    <property type="component" value="Unassembled WGS sequence"/>
</dbReference>
<accession>A0ABU2B130</accession>
<evidence type="ECO:0000313" key="2">
    <source>
        <dbReference type="EMBL" id="MDR7346074.1"/>
    </source>
</evidence>
<dbReference type="PANTHER" id="PTHR43245">
    <property type="entry name" value="BIFUNCTIONAL POLYMYXIN RESISTANCE PROTEIN ARNA"/>
    <property type="match status" value="1"/>
</dbReference>
<dbReference type="InterPro" id="IPR050177">
    <property type="entry name" value="Lipid_A_modif_metabolic_enz"/>
</dbReference>